<dbReference type="EMBL" id="JBHSNG010000002">
    <property type="protein sequence ID" value="MFC5580094.1"/>
    <property type="molecule type" value="Genomic_DNA"/>
</dbReference>
<evidence type="ECO:0000313" key="2">
    <source>
        <dbReference type="EMBL" id="MFC5580094.1"/>
    </source>
</evidence>
<dbReference type="InterPro" id="IPR008497">
    <property type="entry name" value="DUF779"/>
</dbReference>
<feature type="region of interest" description="Disordered" evidence="1">
    <location>
        <begin position="120"/>
        <end position="184"/>
    </location>
</feature>
<evidence type="ECO:0000313" key="3">
    <source>
        <dbReference type="Proteomes" id="UP001596111"/>
    </source>
</evidence>
<proteinExistence type="predicted"/>
<feature type="compositionally biased region" description="Basic residues" evidence="1">
    <location>
        <begin position="172"/>
        <end position="184"/>
    </location>
</feature>
<protein>
    <submittedName>
        <fullName evidence="2">DUF779 domain-containing protein</fullName>
    </submittedName>
</protein>
<comment type="caution">
    <text evidence="2">The sequence shown here is derived from an EMBL/GenBank/DDBJ whole genome shotgun (WGS) entry which is preliminary data.</text>
</comment>
<sequence>MMLPDRVVFTDRALDLLRQLRAQHGELIFHLSGGCCEGSAPMCFRAADFRVGQQDVLLGVIDGCPFYVAAAHFRYVARCQLCIDVVDGGGDSFSLEAVDGVRFIARSRLFDDAQAAALAAAEPPPVRPPAKDFRCDLASTGADRDGTKRWRRRRFGSGARDPSRTPPVSDRGRHRRGDRCRRRG</sequence>
<dbReference type="Proteomes" id="UP001596111">
    <property type="component" value="Unassembled WGS sequence"/>
</dbReference>
<dbReference type="RefSeq" id="WP_377324269.1">
    <property type="nucleotide sequence ID" value="NZ_JBHSNG010000002.1"/>
</dbReference>
<accession>A0ABW0SUB8</accession>
<name>A0ABW0SUB8_9GAMM</name>
<evidence type="ECO:0000256" key="1">
    <source>
        <dbReference type="SAM" id="MobiDB-lite"/>
    </source>
</evidence>
<dbReference type="Pfam" id="PF05610">
    <property type="entry name" value="DUF779"/>
    <property type="match status" value="1"/>
</dbReference>
<keyword evidence="3" id="KW-1185">Reference proteome</keyword>
<gene>
    <name evidence="2" type="ORF">ACFPPB_03025</name>
</gene>
<reference evidence="3" key="1">
    <citation type="journal article" date="2019" name="Int. J. Syst. Evol. Microbiol.">
        <title>The Global Catalogue of Microorganisms (GCM) 10K type strain sequencing project: providing services to taxonomists for standard genome sequencing and annotation.</title>
        <authorList>
            <consortium name="The Broad Institute Genomics Platform"/>
            <consortium name="The Broad Institute Genome Sequencing Center for Infectious Disease"/>
            <person name="Wu L."/>
            <person name="Ma J."/>
        </authorList>
    </citation>
    <scope>NUCLEOTIDE SEQUENCE [LARGE SCALE GENOMIC DNA]</scope>
    <source>
        <strain evidence="3">CGMCC 1.13587</strain>
    </source>
</reference>
<organism evidence="2 3">
    <name type="scientific">Rhodanobacter terrae</name>
    <dbReference type="NCBI Taxonomy" id="418647"/>
    <lineage>
        <taxon>Bacteria</taxon>
        <taxon>Pseudomonadati</taxon>
        <taxon>Pseudomonadota</taxon>
        <taxon>Gammaproteobacteria</taxon>
        <taxon>Lysobacterales</taxon>
        <taxon>Rhodanobacteraceae</taxon>
        <taxon>Rhodanobacter</taxon>
    </lineage>
</organism>